<feature type="region of interest" description="Disordered" evidence="2">
    <location>
        <begin position="362"/>
        <end position="381"/>
    </location>
</feature>
<dbReference type="Gene3D" id="3.40.50.10540">
    <property type="entry name" value="Crotonobetainyl-coa:carnitine coa-transferase, domain 1"/>
    <property type="match status" value="1"/>
</dbReference>
<gene>
    <name evidence="3" type="ORF">LIP_0807</name>
</gene>
<sequence length="404" mass="43611">MRVLDLTRVLAGPYATMLLADLGADVVKVERPGTGDETRGWGPPFVGETATYFLSVNRNKRSLALDLAHPRGREVLHRLARWADVAVENFRVGHQDRLGCSYEELARENPRLVYCSISGFGQTGPRRYEPGYDVLMQGFGGLMSITGSQEGEPVRVGVAVLDLGTGLYAVEAILAALYHRERTGRGQRVEVSLLDTAVTWLTYAAQSFLATGKEPGRYGSAHPNIVPYQAFRGSDGRSFILSVGNDATWQRFARLLDRLEGTDLAGDAAYATNAKRVARRGELVAALEALFARRPAAEWLEHLQGEQIPCGPIHDLASLFAEEQVRARALVQEVPYPEALPSALPGAAAGRLPLLGPAPKLSETPAAVRTPPPALGEHTDEVLAELGYGPEEIAELRGSGELGG</sequence>
<dbReference type="Proteomes" id="UP000065807">
    <property type="component" value="Chromosome"/>
</dbReference>
<dbReference type="InterPro" id="IPR044855">
    <property type="entry name" value="CoA-Trfase_III_dom3_sf"/>
</dbReference>
<dbReference type="STRING" id="1555112.LIP_0807"/>
<reference evidence="4" key="1">
    <citation type="submission" date="2015-07" db="EMBL/GenBank/DDBJ databases">
        <title>Complete genome sequence and phylogenetic analysis of Limnochorda pilosa.</title>
        <authorList>
            <person name="Watanabe M."/>
            <person name="Kojima H."/>
            <person name="Fukui M."/>
        </authorList>
    </citation>
    <scope>NUCLEOTIDE SEQUENCE [LARGE SCALE GENOMIC DNA]</scope>
    <source>
        <strain evidence="4">HC45</strain>
    </source>
</reference>
<dbReference type="PANTHER" id="PTHR48207:SF3">
    <property type="entry name" value="SUCCINATE--HYDROXYMETHYLGLUTARATE COA-TRANSFERASE"/>
    <property type="match status" value="1"/>
</dbReference>
<evidence type="ECO:0000256" key="1">
    <source>
        <dbReference type="ARBA" id="ARBA00022679"/>
    </source>
</evidence>
<dbReference type="PATRIC" id="fig|1555112.3.peg.838"/>
<dbReference type="KEGG" id="lpil:LIP_0807"/>
<dbReference type="Gene3D" id="3.30.1540.10">
    <property type="entry name" value="formyl-coa transferase, domain 3"/>
    <property type="match status" value="1"/>
</dbReference>
<organism evidence="3 4">
    <name type="scientific">Limnochorda pilosa</name>
    <dbReference type="NCBI Taxonomy" id="1555112"/>
    <lineage>
        <taxon>Bacteria</taxon>
        <taxon>Bacillati</taxon>
        <taxon>Bacillota</taxon>
        <taxon>Limnochordia</taxon>
        <taxon>Limnochordales</taxon>
        <taxon>Limnochordaceae</taxon>
        <taxon>Limnochorda</taxon>
    </lineage>
</organism>
<keyword evidence="1 3" id="KW-0808">Transferase</keyword>
<dbReference type="PANTHER" id="PTHR48207">
    <property type="entry name" value="SUCCINATE--HYDROXYMETHYLGLUTARATE COA-TRANSFERASE"/>
    <property type="match status" value="1"/>
</dbReference>
<dbReference type="GO" id="GO:0008410">
    <property type="term" value="F:CoA-transferase activity"/>
    <property type="evidence" value="ECO:0007669"/>
    <property type="project" value="TreeGrafter"/>
</dbReference>
<dbReference type="SUPFAM" id="SSF89796">
    <property type="entry name" value="CoA-transferase family III (CaiB/BaiF)"/>
    <property type="match status" value="1"/>
</dbReference>
<dbReference type="InterPro" id="IPR023606">
    <property type="entry name" value="CoA-Trfase_III_dom_1_sf"/>
</dbReference>
<accession>A0A0K2SIM2</accession>
<dbReference type="Pfam" id="PF02515">
    <property type="entry name" value="CoA_transf_3"/>
    <property type="match status" value="1"/>
</dbReference>
<evidence type="ECO:0000256" key="2">
    <source>
        <dbReference type="SAM" id="MobiDB-lite"/>
    </source>
</evidence>
<dbReference type="InterPro" id="IPR050483">
    <property type="entry name" value="CoA-transferase_III_domain"/>
</dbReference>
<keyword evidence="4" id="KW-1185">Reference proteome</keyword>
<proteinExistence type="predicted"/>
<evidence type="ECO:0000313" key="3">
    <source>
        <dbReference type="EMBL" id="BAS26664.1"/>
    </source>
</evidence>
<dbReference type="EMBL" id="AP014924">
    <property type="protein sequence ID" value="BAS26664.1"/>
    <property type="molecule type" value="Genomic_DNA"/>
</dbReference>
<dbReference type="InterPro" id="IPR003673">
    <property type="entry name" value="CoA-Trfase_fam_III"/>
</dbReference>
<protein>
    <submittedName>
        <fullName evidence="3">CoA-transferase</fullName>
    </submittedName>
</protein>
<evidence type="ECO:0000313" key="4">
    <source>
        <dbReference type="Proteomes" id="UP000065807"/>
    </source>
</evidence>
<reference evidence="4" key="2">
    <citation type="journal article" date="2016" name="Int. J. Syst. Evol. Microbiol.">
        <title>Complete genome sequence and cell structure of Limnochorda pilosa, a Gram-negative spore-former within the phylum Firmicutes.</title>
        <authorList>
            <person name="Watanabe M."/>
            <person name="Kojima H."/>
            <person name="Fukui M."/>
        </authorList>
    </citation>
    <scope>NUCLEOTIDE SEQUENCE [LARGE SCALE GENOMIC DNA]</scope>
    <source>
        <strain evidence="4">HC45</strain>
    </source>
</reference>
<name>A0A0K2SIM2_LIMPI</name>
<dbReference type="AlphaFoldDB" id="A0A0K2SIM2"/>